<comment type="caution">
    <text evidence="2">The sequence shown here is derived from an EMBL/GenBank/DDBJ whole genome shotgun (WGS) entry which is preliminary data.</text>
</comment>
<evidence type="ECO:0000313" key="2">
    <source>
        <dbReference type="EMBL" id="KAK4498387.1"/>
    </source>
</evidence>
<protein>
    <submittedName>
        <fullName evidence="2">Uncharacterized protein</fullName>
    </submittedName>
</protein>
<organism evidence="2 3">
    <name type="scientific">Zasmidium cellare</name>
    <name type="common">Wine cellar mold</name>
    <name type="synonym">Racodium cellare</name>
    <dbReference type="NCBI Taxonomy" id="395010"/>
    <lineage>
        <taxon>Eukaryota</taxon>
        <taxon>Fungi</taxon>
        <taxon>Dikarya</taxon>
        <taxon>Ascomycota</taxon>
        <taxon>Pezizomycotina</taxon>
        <taxon>Dothideomycetes</taxon>
        <taxon>Dothideomycetidae</taxon>
        <taxon>Mycosphaerellales</taxon>
        <taxon>Mycosphaerellaceae</taxon>
        <taxon>Zasmidium</taxon>
    </lineage>
</organism>
<dbReference type="Proteomes" id="UP001305779">
    <property type="component" value="Unassembled WGS sequence"/>
</dbReference>
<dbReference type="EMBL" id="JAXOVC010000008">
    <property type="protein sequence ID" value="KAK4498387.1"/>
    <property type="molecule type" value="Genomic_DNA"/>
</dbReference>
<dbReference type="InterPro" id="IPR021054">
    <property type="entry name" value="Cell_wall_mannoprotein_1"/>
</dbReference>
<name>A0ABR0EAD0_ZASCE</name>
<keyword evidence="1" id="KW-0732">Signal</keyword>
<keyword evidence="3" id="KW-1185">Reference proteome</keyword>
<evidence type="ECO:0000313" key="3">
    <source>
        <dbReference type="Proteomes" id="UP001305779"/>
    </source>
</evidence>
<gene>
    <name evidence="2" type="ORF">PRZ48_011045</name>
</gene>
<dbReference type="PANTHER" id="PTHR38123">
    <property type="entry name" value="CELL WALL SERINE-THREONINE-RICH GALACTOMANNOPROTEIN MP1 (AFU_ORTHOLOGUE AFUA_4G03240)"/>
    <property type="match status" value="1"/>
</dbReference>
<feature type="chain" id="PRO_5045834721" evidence="1">
    <location>
        <begin position="19"/>
        <end position="228"/>
    </location>
</feature>
<feature type="signal peptide" evidence="1">
    <location>
        <begin position="1"/>
        <end position="18"/>
    </location>
</feature>
<reference evidence="2 3" key="1">
    <citation type="journal article" date="2023" name="G3 (Bethesda)">
        <title>A chromosome-level genome assembly of Zasmidium syzygii isolated from banana leaves.</title>
        <authorList>
            <person name="van Westerhoven A.C."/>
            <person name="Mehrabi R."/>
            <person name="Talebi R."/>
            <person name="Steentjes M.B.F."/>
            <person name="Corcolon B."/>
            <person name="Chong P.A."/>
            <person name="Kema G.H.J."/>
            <person name="Seidl M.F."/>
        </authorList>
    </citation>
    <scope>NUCLEOTIDE SEQUENCE [LARGE SCALE GENOMIC DNA]</scope>
    <source>
        <strain evidence="2 3">P124</strain>
    </source>
</reference>
<dbReference type="PANTHER" id="PTHR38123:SF6">
    <property type="entry name" value="CELL WALL SERINE-THREONINE-RICH GALACTOMANNOPROTEIN MP1 (AFU_ORTHOLOGUE AFUA_4G03240)"/>
    <property type="match status" value="1"/>
</dbReference>
<evidence type="ECO:0000256" key="1">
    <source>
        <dbReference type="SAM" id="SignalP"/>
    </source>
</evidence>
<sequence length="228" mass="24070">MRLFTLFLAAAIGTHVSSSSIEKLIVAALQQIQVLTNATTYTIAAFNGSSIEATLPIDSATATVISAIQNSTHAVQQTSQNLTDATSQAIGPYTQILAYYANASVATLISKKPDLAKLNTLPLVVMSLQQQANASNSFSEAVLAKIPETERPFALAINSQLSESLQQGIDCFSGMNETCNTNIVNGSRTIDMAMQIGAIPKSDGERNMKPIAWTLVLTAVFAAVMGGL</sequence>
<dbReference type="Pfam" id="PF12296">
    <property type="entry name" value="HsbA"/>
    <property type="match status" value="1"/>
</dbReference>
<accession>A0ABR0EAD0</accession>
<proteinExistence type="predicted"/>
<dbReference type="Gene3D" id="1.20.1280.140">
    <property type="match status" value="1"/>
</dbReference>